<dbReference type="Proteomes" id="UP000494117">
    <property type="component" value="Unassembled WGS sequence"/>
</dbReference>
<gene>
    <name evidence="1" type="ORF">LMG26858_05741</name>
</gene>
<evidence type="ECO:0008006" key="3">
    <source>
        <dbReference type="Google" id="ProtNLM"/>
    </source>
</evidence>
<dbReference type="RefSeq" id="WP_175210854.1">
    <property type="nucleotide sequence ID" value="NZ_CADILG010000072.1"/>
</dbReference>
<sequence>MASNELFYDDFEIGRLFPPSRYSIDAADSDAFIGTFEHSPVLDGSGRALRPQGGATPVRSVHPVLVGSFQPQHAAFAWPTGVLHARETVRLLAPVYPGEALEASVLVKDKYLKNDKRFVVLELTVRKLENARVALVAERSLVWPN</sequence>
<protein>
    <recommendedName>
        <fullName evidence="3">N-terminal of MaoC-like dehydratase domain-containing protein</fullName>
    </recommendedName>
</protein>
<reference evidence="1 2" key="1">
    <citation type="submission" date="2020-04" db="EMBL/GenBank/DDBJ databases">
        <authorList>
            <person name="De Canck E."/>
        </authorList>
    </citation>
    <scope>NUCLEOTIDE SEQUENCE [LARGE SCALE GENOMIC DNA]</scope>
    <source>
        <strain evidence="1 2">LMG 26858</strain>
    </source>
</reference>
<accession>A0A6S7F0M1</accession>
<dbReference type="CDD" id="cd03441">
    <property type="entry name" value="R_hydratase_like"/>
    <property type="match status" value="1"/>
</dbReference>
<dbReference type="EMBL" id="CADILG010000072">
    <property type="protein sequence ID" value="CAB3925455.1"/>
    <property type="molecule type" value="Genomic_DNA"/>
</dbReference>
<evidence type="ECO:0000313" key="1">
    <source>
        <dbReference type="EMBL" id="CAB3925455.1"/>
    </source>
</evidence>
<organism evidence="1 2">
    <name type="scientific">Achromobacter anxifer</name>
    <dbReference type="NCBI Taxonomy" id="1287737"/>
    <lineage>
        <taxon>Bacteria</taxon>
        <taxon>Pseudomonadati</taxon>
        <taxon>Pseudomonadota</taxon>
        <taxon>Betaproteobacteria</taxon>
        <taxon>Burkholderiales</taxon>
        <taxon>Alcaligenaceae</taxon>
        <taxon>Achromobacter</taxon>
    </lineage>
</organism>
<dbReference type="SUPFAM" id="SSF54637">
    <property type="entry name" value="Thioesterase/thiol ester dehydrase-isomerase"/>
    <property type="match status" value="1"/>
</dbReference>
<dbReference type="AlphaFoldDB" id="A0A6S7F0M1"/>
<name>A0A6S7F0M1_9BURK</name>
<proteinExistence type="predicted"/>
<dbReference type="Gene3D" id="3.10.129.10">
    <property type="entry name" value="Hotdog Thioesterase"/>
    <property type="match status" value="1"/>
</dbReference>
<keyword evidence="2" id="KW-1185">Reference proteome</keyword>
<evidence type="ECO:0000313" key="2">
    <source>
        <dbReference type="Proteomes" id="UP000494117"/>
    </source>
</evidence>
<dbReference type="InterPro" id="IPR029069">
    <property type="entry name" value="HotDog_dom_sf"/>
</dbReference>